<dbReference type="RefSeq" id="WP_275230001.1">
    <property type="nucleotide sequence ID" value="NZ_JARESE010000066.1"/>
</dbReference>
<keyword evidence="2" id="KW-1185">Reference proteome</keyword>
<reference evidence="1 2" key="1">
    <citation type="submission" date="2023-03" db="EMBL/GenBank/DDBJ databases">
        <title>NovoSphingobium album sp. nov. isolated from polycyclic aromatic hydrocarbons- and heavy-metal polluted soil.</title>
        <authorList>
            <person name="Liu Z."/>
            <person name="Wang K."/>
        </authorList>
    </citation>
    <scope>NUCLEOTIDE SEQUENCE [LARGE SCALE GENOMIC DNA]</scope>
    <source>
        <strain evidence="1 2">H3SJ31-1</strain>
    </source>
</reference>
<organism evidence="1 2">
    <name type="scientific">Novosphingobium album</name>
    <name type="common">ex Liu et al. 2023</name>
    <dbReference type="NCBI Taxonomy" id="3031130"/>
    <lineage>
        <taxon>Bacteria</taxon>
        <taxon>Pseudomonadati</taxon>
        <taxon>Pseudomonadota</taxon>
        <taxon>Alphaproteobacteria</taxon>
        <taxon>Sphingomonadales</taxon>
        <taxon>Sphingomonadaceae</taxon>
        <taxon>Novosphingobium</taxon>
    </lineage>
</organism>
<dbReference type="Proteomes" id="UP001216253">
    <property type="component" value="Unassembled WGS sequence"/>
</dbReference>
<name>A0ABT5WVD6_9SPHN</name>
<accession>A0ABT5WVD6</accession>
<sequence length="269" mass="30012">MDDKIQVEAEHVAALRKRKVDGALYCRPADIENLLGVLIRIDEADALARARIRSRSAPGWLPGECLVHMMRRAGERGDRRAYNQWCTLVLERVRAGLPRASDASATARTLELADYAFDRFVGLLGPDLAEYEDRLDIWEARFDLALANLRRDAFRRDTVVDDERVETVAIGDDEALRLEVERALGAFNPFDPALEAEDDFRSRVWAAIDVLPTEQNRILTMMREGLPVGSGAAGENSISGILGKTPRTILNQKLRAFAAIREAIDGAEK</sequence>
<protein>
    <recommendedName>
        <fullName evidence="3">Sigma-70 family RNA polymerase sigma factor</fullName>
    </recommendedName>
</protein>
<evidence type="ECO:0000313" key="2">
    <source>
        <dbReference type="Proteomes" id="UP001216253"/>
    </source>
</evidence>
<gene>
    <name evidence="1" type="ORF">PYV00_19500</name>
</gene>
<evidence type="ECO:0008006" key="3">
    <source>
        <dbReference type="Google" id="ProtNLM"/>
    </source>
</evidence>
<dbReference type="EMBL" id="JARESE010000066">
    <property type="protein sequence ID" value="MDE8653880.1"/>
    <property type="molecule type" value="Genomic_DNA"/>
</dbReference>
<proteinExistence type="predicted"/>
<comment type="caution">
    <text evidence="1">The sequence shown here is derived from an EMBL/GenBank/DDBJ whole genome shotgun (WGS) entry which is preliminary data.</text>
</comment>
<evidence type="ECO:0000313" key="1">
    <source>
        <dbReference type="EMBL" id="MDE8653880.1"/>
    </source>
</evidence>